<dbReference type="GO" id="GO:1990281">
    <property type="term" value="C:efflux pump complex"/>
    <property type="evidence" value="ECO:0007669"/>
    <property type="project" value="TreeGrafter"/>
</dbReference>
<proteinExistence type="inferred from homology"/>
<dbReference type="Proteomes" id="UP000305675">
    <property type="component" value="Unassembled WGS sequence"/>
</dbReference>
<dbReference type="PANTHER" id="PTHR30469:SF11">
    <property type="entry name" value="BLL4320 PROTEIN"/>
    <property type="match status" value="1"/>
</dbReference>
<feature type="coiled-coil region" evidence="2">
    <location>
        <begin position="142"/>
        <end position="169"/>
    </location>
</feature>
<feature type="domain" description="Multidrug resistance protein MdtA-like barrel-sandwich hybrid" evidence="3">
    <location>
        <begin position="74"/>
        <end position="196"/>
    </location>
</feature>
<evidence type="ECO:0000256" key="2">
    <source>
        <dbReference type="SAM" id="Coils"/>
    </source>
</evidence>
<dbReference type="SUPFAM" id="SSF111369">
    <property type="entry name" value="HlyD-like secretion proteins"/>
    <property type="match status" value="1"/>
</dbReference>
<dbReference type="AlphaFoldDB" id="A0A4U1BMM9"/>
<protein>
    <submittedName>
        <fullName evidence="4">Efflux RND transporter periplasmic adaptor subunit</fullName>
    </submittedName>
</protein>
<comment type="caution">
    <text evidence="4">The sequence shown here is derived from an EMBL/GenBank/DDBJ whole genome shotgun (WGS) entry which is preliminary data.</text>
</comment>
<gene>
    <name evidence="4" type="ORF">FCL42_13615</name>
</gene>
<keyword evidence="5" id="KW-1185">Reference proteome</keyword>
<evidence type="ECO:0000259" key="3">
    <source>
        <dbReference type="Pfam" id="PF25917"/>
    </source>
</evidence>
<evidence type="ECO:0000313" key="4">
    <source>
        <dbReference type="EMBL" id="TKB53988.1"/>
    </source>
</evidence>
<comment type="similarity">
    <text evidence="1">Belongs to the membrane fusion protein (MFP) (TC 8.A.1) family.</text>
</comment>
<keyword evidence="2" id="KW-0175">Coiled coil</keyword>
<dbReference type="EMBL" id="SWCJ01000010">
    <property type="protein sequence ID" value="TKB53988.1"/>
    <property type="molecule type" value="Genomic_DNA"/>
</dbReference>
<dbReference type="GO" id="GO:0015562">
    <property type="term" value="F:efflux transmembrane transporter activity"/>
    <property type="evidence" value="ECO:0007669"/>
    <property type="project" value="TreeGrafter"/>
</dbReference>
<dbReference type="RefSeq" id="WP_136863970.1">
    <property type="nucleotide sequence ID" value="NZ_SWCJ01000010.1"/>
</dbReference>
<accession>A0A4U1BMM9</accession>
<dbReference type="NCBIfam" id="TIGR01730">
    <property type="entry name" value="RND_mfp"/>
    <property type="match status" value="1"/>
</dbReference>
<reference evidence="4 5" key="1">
    <citation type="submission" date="2019-04" db="EMBL/GenBank/DDBJ databases">
        <authorList>
            <person name="Hwang J.C."/>
        </authorList>
    </citation>
    <scope>NUCLEOTIDE SEQUENCE [LARGE SCALE GENOMIC DNA]</scope>
    <source>
        <strain evidence="4 5">IMCC35002</strain>
    </source>
</reference>
<dbReference type="InterPro" id="IPR006143">
    <property type="entry name" value="RND_pump_MFP"/>
</dbReference>
<dbReference type="Pfam" id="PF25917">
    <property type="entry name" value="BSH_RND"/>
    <property type="match status" value="1"/>
</dbReference>
<dbReference type="PANTHER" id="PTHR30469">
    <property type="entry name" value="MULTIDRUG RESISTANCE PROTEIN MDTA"/>
    <property type="match status" value="1"/>
</dbReference>
<dbReference type="Gene3D" id="1.10.287.470">
    <property type="entry name" value="Helix hairpin bin"/>
    <property type="match status" value="1"/>
</dbReference>
<evidence type="ECO:0000313" key="5">
    <source>
        <dbReference type="Proteomes" id="UP000305675"/>
    </source>
</evidence>
<dbReference type="Gene3D" id="2.40.420.20">
    <property type="match status" value="1"/>
</dbReference>
<dbReference type="Gene3D" id="2.40.50.100">
    <property type="match status" value="1"/>
</dbReference>
<sequence>MTKLRRWGVTLLSSTLLITPFAAYKAFEIRSAMAMVESFPEHSETVTAATSKTVEHQPRLTVMGEVVMPEYLHLTNELSGKVSQIDVEPGQQVQQGQRLFQLDISEELARQRSATAKLKHTKLKLNRIQALKKTQAASQSQQDELIAELEIAEAELDLLQSTIDKKTIKAPFAGTLGLFQLELGSYLNANSQITTLVGSQPWTWIEFELPQFYPKLTQGDEILVSAQYPNAPILTAKVVASDTVINTNTRTQRYRSRIENNRGLTHNQAVKVVAPNGTSLSLQQVPLEAIQRDGYGSFVYLLDHPQGEPDATRAQRQPVTLYRQFEQYALVSQGLNGGEQVAADGAFKLYPGVLVNVALPSPQPEASSQLSQHQE</sequence>
<dbReference type="Gene3D" id="2.40.30.170">
    <property type="match status" value="1"/>
</dbReference>
<name>A0A4U1BMM9_9GAMM</name>
<evidence type="ECO:0000256" key="1">
    <source>
        <dbReference type="ARBA" id="ARBA00009477"/>
    </source>
</evidence>
<organism evidence="4 5">
    <name type="scientific">Ferrimonas aestuarii</name>
    <dbReference type="NCBI Taxonomy" id="2569539"/>
    <lineage>
        <taxon>Bacteria</taxon>
        <taxon>Pseudomonadati</taxon>
        <taxon>Pseudomonadota</taxon>
        <taxon>Gammaproteobacteria</taxon>
        <taxon>Alteromonadales</taxon>
        <taxon>Ferrimonadaceae</taxon>
        <taxon>Ferrimonas</taxon>
    </lineage>
</organism>
<dbReference type="OrthoDB" id="9806939at2"/>
<dbReference type="InterPro" id="IPR058625">
    <property type="entry name" value="MdtA-like_BSH"/>
</dbReference>